<keyword evidence="1" id="KW-0813">Transport</keyword>
<keyword evidence="4" id="KW-0997">Cell inner membrane</keyword>
<dbReference type="InterPro" id="IPR027417">
    <property type="entry name" value="P-loop_NTPase"/>
</dbReference>
<keyword evidence="8" id="KW-0472">Membrane</keyword>
<evidence type="ECO:0000256" key="7">
    <source>
        <dbReference type="ARBA" id="ARBA00022967"/>
    </source>
</evidence>
<evidence type="ECO:0000256" key="6">
    <source>
        <dbReference type="ARBA" id="ARBA00022840"/>
    </source>
</evidence>
<dbReference type="InterPro" id="IPR003439">
    <property type="entry name" value="ABC_transporter-like_ATP-bd"/>
</dbReference>
<dbReference type="Gene3D" id="2.40.50.100">
    <property type="match status" value="1"/>
</dbReference>
<dbReference type="PANTHER" id="PTHR43514:SF4">
    <property type="entry name" value="ABC TRANSPORTER I FAMILY MEMBER 10"/>
    <property type="match status" value="1"/>
</dbReference>
<dbReference type="RefSeq" id="WP_093256451.1">
    <property type="nucleotide sequence ID" value="NZ_FNQM01000032.1"/>
</dbReference>
<dbReference type="Gene3D" id="3.40.50.300">
    <property type="entry name" value="P-loop containing nucleotide triphosphate hydrolases"/>
    <property type="match status" value="1"/>
</dbReference>
<keyword evidence="5" id="KW-0547">Nucleotide-binding</keyword>
<evidence type="ECO:0000256" key="4">
    <source>
        <dbReference type="ARBA" id="ARBA00022519"/>
    </source>
</evidence>
<feature type="domain" description="Mop" evidence="11">
    <location>
        <begin position="291"/>
        <end position="357"/>
    </location>
</feature>
<gene>
    <name evidence="12" type="ORF">SAMN05444370_13212</name>
</gene>
<evidence type="ECO:0000256" key="2">
    <source>
        <dbReference type="ARBA" id="ARBA00022475"/>
    </source>
</evidence>
<protein>
    <submittedName>
        <fullName evidence="12">Molybdate transport system ATP-binding protein</fullName>
    </submittedName>
</protein>
<dbReference type="PROSITE" id="PS51866">
    <property type="entry name" value="MOP"/>
    <property type="match status" value="1"/>
</dbReference>
<dbReference type="GO" id="GO:0005524">
    <property type="term" value="F:ATP binding"/>
    <property type="evidence" value="ECO:0007669"/>
    <property type="project" value="UniProtKB-KW"/>
</dbReference>
<evidence type="ECO:0000259" key="11">
    <source>
        <dbReference type="PROSITE" id="PS51866"/>
    </source>
</evidence>
<dbReference type="GO" id="GO:0140359">
    <property type="term" value="F:ABC-type transporter activity"/>
    <property type="evidence" value="ECO:0007669"/>
    <property type="project" value="InterPro"/>
</dbReference>
<keyword evidence="2" id="KW-1003">Cell membrane</keyword>
<dbReference type="Pfam" id="PF03459">
    <property type="entry name" value="TOBE"/>
    <property type="match status" value="1"/>
</dbReference>
<name>A0A1H4FZ73_9RHOB</name>
<dbReference type="STRING" id="89524.SAMN05444370_13212"/>
<dbReference type="GO" id="GO:0016020">
    <property type="term" value="C:membrane"/>
    <property type="evidence" value="ECO:0007669"/>
    <property type="project" value="InterPro"/>
</dbReference>
<proteinExistence type="predicted"/>
<dbReference type="InterPro" id="IPR005116">
    <property type="entry name" value="Transp-assoc_OB_typ1"/>
</dbReference>
<dbReference type="InterPro" id="IPR004606">
    <property type="entry name" value="Mop_domain"/>
</dbReference>
<keyword evidence="3 9" id="KW-0500">Molybdenum</keyword>
<evidence type="ECO:0000313" key="13">
    <source>
        <dbReference type="Proteomes" id="UP000198703"/>
    </source>
</evidence>
<dbReference type="PROSITE" id="PS50893">
    <property type="entry name" value="ABC_TRANSPORTER_2"/>
    <property type="match status" value="1"/>
</dbReference>
<dbReference type="SUPFAM" id="SSF52540">
    <property type="entry name" value="P-loop containing nucleoside triphosphate hydrolases"/>
    <property type="match status" value="1"/>
</dbReference>
<evidence type="ECO:0000256" key="3">
    <source>
        <dbReference type="ARBA" id="ARBA00022505"/>
    </source>
</evidence>
<dbReference type="InterPro" id="IPR008995">
    <property type="entry name" value="Mo/tungstate-bd_C_term_dom"/>
</dbReference>
<dbReference type="AlphaFoldDB" id="A0A1H4FZ73"/>
<dbReference type="InterPro" id="IPR017871">
    <property type="entry name" value="ABC_transporter-like_CS"/>
</dbReference>
<organism evidence="12 13">
    <name type="scientific">Rubrimonas cliftonensis</name>
    <dbReference type="NCBI Taxonomy" id="89524"/>
    <lineage>
        <taxon>Bacteria</taxon>
        <taxon>Pseudomonadati</taxon>
        <taxon>Pseudomonadota</taxon>
        <taxon>Alphaproteobacteria</taxon>
        <taxon>Rhodobacterales</taxon>
        <taxon>Paracoccaceae</taxon>
        <taxon>Rubrimonas</taxon>
    </lineage>
</organism>
<dbReference type="InterPro" id="IPR050334">
    <property type="entry name" value="Molybdenum_import_ModC"/>
</dbReference>
<dbReference type="GO" id="GO:0015098">
    <property type="term" value="F:molybdate ion transmembrane transporter activity"/>
    <property type="evidence" value="ECO:0007669"/>
    <property type="project" value="InterPro"/>
</dbReference>
<dbReference type="NCBIfam" id="TIGR02142">
    <property type="entry name" value="modC_ABC"/>
    <property type="match status" value="1"/>
</dbReference>
<evidence type="ECO:0000313" key="12">
    <source>
        <dbReference type="EMBL" id="SEB02639.1"/>
    </source>
</evidence>
<dbReference type="GO" id="GO:0016887">
    <property type="term" value="F:ATP hydrolysis activity"/>
    <property type="evidence" value="ECO:0007669"/>
    <property type="project" value="InterPro"/>
</dbReference>
<dbReference type="SUPFAM" id="SSF50331">
    <property type="entry name" value="MOP-like"/>
    <property type="match status" value="1"/>
</dbReference>
<dbReference type="OrthoDB" id="9802264at2"/>
<sequence length="370" mass="38871">MLEVDIRHSFPAFSLDVAFAAPAGVTALFGRSGSGKTTVVNALAGLLRPQSGRIVADGATLHDDARGVFLPPHRRRVGYVFQDARLFPHLSVRHNLRYGRWFAPRAARGPDMDAVVDMLGIGHLLDRRPGRLSGGEKSRVAIGRALLAAPRLLLMDEPFAALDEARKAELLPYLERLRDAAVAPILYVSHSAAEVARLATTVVLLDEGRVVEAGPAADVLTSLSAATILGVREAGAMLTGVVVRHDADGISEIAISAGALFVPHVAAPVGATVRIRIQAHDVILAPEPPGLISALNVLPATVAAVREGRGPGVIAQLSLGPDRLLARVTRRSAKALGVEEGRRLYAIVKAVAVAPENVAPENVAPAAPFG</sequence>
<keyword evidence="13" id="KW-1185">Reference proteome</keyword>
<keyword evidence="7" id="KW-1278">Translocase</keyword>
<reference evidence="12 13" key="1">
    <citation type="submission" date="2016-10" db="EMBL/GenBank/DDBJ databases">
        <authorList>
            <person name="de Groot N.N."/>
        </authorList>
    </citation>
    <scope>NUCLEOTIDE SEQUENCE [LARGE SCALE GENOMIC DNA]</scope>
    <source>
        <strain evidence="12 13">DSM 15345</strain>
    </source>
</reference>
<dbReference type="Pfam" id="PF00005">
    <property type="entry name" value="ABC_tran"/>
    <property type="match status" value="1"/>
</dbReference>
<dbReference type="SMART" id="SM00382">
    <property type="entry name" value="AAA"/>
    <property type="match status" value="1"/>
</dbReference>
<evidence type="ECO:0000256" key="8">
    <source>
        <dbReference type="ARBA" id="ARBA00023136"/>
    </source>
</evidence>
<dbReference type="Proteomes" id="UP000198703">
    <property type="component" value="Unassembled WGS sequence"/>
</dbReference>
<dbReference type="InterPro" id="IPR011868">
    <property type="entry name" value="ModC_ABC_ATP-bd"/>
</dbReference>
<evidence type="ECO:0000259" key="10">
    <source>
        <dbReference type="PROSITE" id="PS50893"/>
    </source>
</evidence>
<accession>A0A1H4FZ73</accession>
<evidence type="ECO:0000256" key="5">
    <source>
        <dbReference type="ARBA" id="ARBA00022741"/>
    </source>
</evidence>
<feature type="domain" description="ABC transporter" evidence="10">
    <location>
        <begin position="1"/>
        <end position="232"/>
    </location>
</feature>
<dbReference type="PROSITE" id="PS00211">
    <property type="entry name" value="ABC_TRANSPORTER_1"/>
    <property type="match status" value="1"/>
</dbReference>
<keyword evidence="6 12" id="KW-0067">ATP-binding</keyword>
<evidence type="ECO:0000256" key="1">
    <source>
        <dbReference type="ARBA" id="ARBA00022448"/>
    </source>
</evidence>
<dbReference type="EMBL" id="FNQM01000032">
    <property type="protein sequence ID" value="SEB02639.1"/>
    <property type="molecule type" value="Genomic_DNA"/>
</dbReference>
<dbReference type="PANTHER" id="PTHR43514">
    <property type="entry name" value="ABC TRANSPORTER I FAMILY MEMBER 10"/>
    <property type="match status" value="1"/>
</dbReference>
<evidence type="ECO:0000256" key="9">
    <source>
        <dbReference type="PROSITE-ProRule" id="PRU01213"/>
    </source>
</evidence>
<dbReference type="InterPro" id="IPR003593">
    <property type="entry name" value="AAA+_ATPase"/>
</dbReference>